<feature type="compositionally biased region" description="Basic and acidic residues" evidence="1">
    <location>
        <begin position="1"/>
        <end position="10"/>
    </location>
</feature>
<dbReference type="EMBL" id="JAGFMF010011569">
    <property type="protein sequence ID" value="KAG8520394.1"/>
    <property type="molecule type" value="Genomic_DNA"/>
</dbReference>
<organism evidence="2 3">
    <name type="scientific">Galemys pyrenaicus</name>
    <name type="common">Iberian desman</name>
    <name type="synonym">Pyrenean desman</name>
    <dbReference type="NCBI Taxonomy" id="202257"/>
    <lineage>
        <taxon>Eukaryota</taxon>
        <taxon>Metazoa</taxon>
        <taxon>Chordata</taxon>
        <taxon>Craniata</taxon>
        <taxon>Vertebrata</taxon>
        <taxon>Euteleostomi</taxon>
        <taxon>Mammalia</taxon>
        <taxon>Eutheria</taxon>
        <taxon>Laurasiatheria</taxon>
        <taxon>Eulipotyphla</taxon>
        <taxon>Talpidae</taxon>
        <taxon>Galemys</taxon>
    </lineage>
</organism>
<evidence type="ECO:0000313" key="2">
    <source>
        <dbReference type="EMBL" id="KAG8520394.1"/>
    </source>
</evidence>
<dbReference type="Proteomes" id="UP000700334">
    <property type="component" value="Unassembled WGS sequence"/>
</dbReference>
<evidence type="ECO:0000313" key="3">
    <source>
        <dbReference type="Proteomes" id="UP000700334"/>
    </source>
</evidence>
<protein>
    <submittedName>
        <fullName evidence="2">Uncharacterized protein</fullName>
    </submittedName>
</protein>
<proteinExistence type="predicted"/>
<evidence type="ECO:0000256" key="1">
    <source>
        <dbReference type="SAM" id="MobiDB-lite"/>
    </source>
</evidence>
<gene>
    <name evidence="2" type="ORF">J0S82_002952</name>
</gene>
<keyword evidence="3" id="KW-1185">Reference proteome</keyword>
<feature type="region of interest" description="Disordered" evidence="1">
    <location>
        <begin position="1"/>
        <end position="43"/>
    </location>
</feature>
<reference evidence="2" key="1">
    <citation type="journal article" date="2021" name="Evol. Appl.">
        <title>The genome of the Pyrenean desman and the effects of bottlenecks and inbreeding on the genomic landscape of an endangered species.</title>
        <authorList>
            <person name="Escoda L."/>
            <person name="Castresana J."/>
        </authorList>
    </citation>
    <scope>NUCLEOTIDE SEQUENCE</scope>
    <source>
        <strain evidence="2">IBE-C5619</strain>
    </source>
</reference>
<dbReference type="AlphaFoldDB" id="A0A8J6AEU9"/>
<dbReference type="OrthoDB" id="9809223at2759"/>
<accession>A0A8J6AEU9</accession>
<comment type="caution">
    <text evidence="2">The sequence shown here is derived from an EMBL/GenBank/DDBJ whole genome shotgun (WGS) entry which is preliminary data.</text>
</comment>
<sequence length="103" mass="11118">MRNKNSKGDVDQVQVEQMMSTVDPEGARPQINQGEVARNGQGTVKTKEVAAFQVVSLTDVRVLTDHQEHVGKEAMEGVRVSGNLAAAIQIVSKKGNQEAVPHN</sequence>
<name>A0A8J6AEU9_GALPY</name>